<reference evidence="2 3" key="1">
    <citation type="submission" date="2024-01" db="EMBL/GenBank/DDBJ databases">
        <title>The genomes of 5 underutilized Papilionoideae crops provide insights into root nodulation and disease resistanc.</title>
        <authorList>
            <person name="Jiang F."/>
        </authorList>
    </citation>
    <scope>NUCLEOTIDE SEQUENCE [LARGE SCALE GENOMIC DNA]</scope>
    <source>
        <strain evidence="2">LVBAO_FW01</strain>
        <tissue evidence="2">Leaves</tissue>
    </source>
</reference>
<dbReference type="EMBL" id="JAYMYQ010000010">
    <property type="protein sequence ID" value="KAK7307003.1"/>
    <property type="molecule type" value="Genomic_DNA"/>
</dbReference>
<keyword evidence="3" id="KW-1185">Reference proteome</keyword>
<feature type="compositionally biased region" description="Polar residues" evidence="1">
    <location>
        <begin position="14"/>
        <end position="29"/>
    </location>
</feature>
<comment type="caution">
    <text evidence="2">The sequence shown here is derived from an EMBL/GenBank/DDBJ whole genome shotgun (WGS) entry which is preliminary data.</text>
</comment>
<evidence type="ECO:0000313" key="2">
    <source>
        <dbReference type="EMBL" id="KAK7307003.1"/>
    </source>
</evidence>
<organism evidence="2 3">
    <name type="scientific">Canavalia gladiata</name>
    <name type="common">Sword bean</name>
    <name type="synonym">Dolichos gladiatus</name>
    <dbReference type="NCBI Taxonomy" id="3824"/>
    <lineage>
        <taxon>Eukaryota</taxon>
        <taxon>Viridiplantae</taxon>
        <taxon>Streptophyta</taxon>
        <taxon>Embryophyta</taxon>
        <taxon>Tracheophyta</taxon>
        <taxon>Spermatophyta</taxon>
        <taxon>Magnoliopsida</taxon>
        <taxon>eudicotyledons</taxon>
        <taxon>Gunneridae</taxon>
        <taxon>Pentapetalae</taxon>
        <taxon>rosids</taxon>
        <taxon>fabids</taxon>
        <taxon>Fabales</taxon>
        <taxon>Fabaceae</taxon>
        <taxon>Papilionoideae</taxon>
        <taxon>50 kb inversion clade</taxon>
        <taxon>NPAAA clade</taxon>
        <taxon>indigoferoid/millettioid clade</taxon>
        <taxon>Phaseoleae</taxon>
        <taxon>Canavalia</taxon>
    </lineage>
</organism>
<gene>
    <name evidence="2" type="ORF">VNO77_39682</name>
</gene>
<accession>A0AAN9JZ62</accession>
<dbReference type="AlphaFoldDB" id="A0AAN9JZ62"/>
<evidence type="ECO:0000256" key="1">
    <source>
        <dbReference type="SAM" id="MobiDB-lite"/>
    </source>
</evidence>
<name>A0AAN9JZ62_CANGL</name>
<evidence type="ECO:0000313" key="3">
    <source>
        <dbReference type="Proteomes" id="UP001367508"/>
    </source>
</evidence>
<dbReference type="Proteomes" id="UP001367508">
    <property type="component" value="Unassembled WGS sequence"/>
</dbReference>
<proteinExistence type="predicted"/>
<protein>
    <submittedName>
        <fullName evidence="2">Uncharacterized protein</fullName>
    </submittedName>
</protein>
<feature type="region of interest" description="Disordered" evidence="1">
    <location>
        <begin position="14"/>
        <end position="38"/>
    </location>
</feature>
<sequence length="88" mass="9460">MGLRLVSEGRSLFNSISPDSVSQTPVSSHEQTRLNDDGGACKGLDRSECVAKTTMLRLHRLHSPSYSSRSSGGCPFQSAYQGDLFGPV</sequence>